<feature type="transmembrane region" description="Helical" evidence="1">
    <location>
        <begin position="6"/>
        <end position="23"/>
    </location>
</feature>
<protein>
    <submittedName>
        <fullName evidence="2">Uncharacterized protein</fullName>
    </submittedName>
</protein>
<keyword evidence="1" id="KW-1133">Transmembrane helix</keyword>
<gene>
    <name evidence="2" type="ORF">OXIME_001213</name>
</gene>
<reference evidence="2 3" key="1">
    <citation type="submission" date="2023-09" db="EMBL/GenBank/DDBJ databases">
        <authorList>
            <person name="Golyshina O.V."/>
            <person name="Lunev E.A."/>
            <person name="Bargiela R."/>
            <person name="Gaines M.C."/>
            <person name="Daum B."/>
            <person name="Bale N.J."/>
            <person name="Koenen M."/>
            <person name="Sinninghe Damst J.S."/>
            <person name="Yakimov M."/>
            <person name="Golyshin P.N."/>
        </authorList>
    </citation>
    <scope>NUCLEOTIDE SEQUENCE [LARGE SCALE GENOMIC DNA]</scope>
    <source>
        <strain evidence="2 3">M1</strain>
    </source>
</reference>
<dbReference type="EMBL" id="CP133772">
    <property type="protein sequence ID" value="WYY00633.1"/>
    <property type="molecule type" value="Genomic_DNA"/>
</dbReference>
<organism evidence="2 3">
    <name type="scientific">Oxyplasma meridianum</name>
    <dbReference type="NCBI Taxonomy" id="3073602"/>
    <lineage>
        <taxon>Archaea</taxon>
        <taxon>Methanobacteriati</taxon>
        <taxon>Thermoplasmatota</taxon>
        <taxon>Thermoplasmata</taxon>
        <taxon>Thermoplasmatales</taxon>
        <taxon>Thermoplasmataceae</taxon>
        <taxon>Oxyplasma</taxon>
    </lineage>
</organism>
<keyword evidence="1" id="KW-0472">Membrane</keyword>
<evidence type="ECO:0000313" key="3">
    <source>
        <dbReference type="Proteomes" id="UP001451606"/>
    </source>
</evidence>
<evidence type="ECO:0000313" key="2">
    <source>
        <dbReference type="EMBL" id="WYY00633.1"/>
    </source>
</evidence>
<dbReference type="RefSeq" id="WP_393970967.1">
    <property type="nucleotide sequence ID" value="NZ_CP133772.1"/>
</dbReference>
<accession>A0AAX4NHG7</accession>
<dbReference type="KEGG" id="omr:OXIME_001213"/>
<evidence type="ECO:0000256" key="1">
    <source>
        <dbReference type="SAM" id="Phobius"/>
    </source>
</evidence>
<dbReference type="Proteomes" id="UP001451606">
    <property type="component" value="Chromosome"/>
</dbReference>
<name>A0AAX4NHG7_9ARCH</name>
<keyword evidence="3" id="KW-1185">Reference proteome</keyword>
<keyword evidence="1" id="KW-0812">Transmembrane</keyword>
<dbReference type="AlphaFoldDB" id="A0AAX4NHG7"/>
<proteinExistence type="predicted"/>
<sequence>MLLSYIAIAISVVAVGGWVYMFYRFKSLKQAGMESEKDSESSMKAAFEEYNRFLSQIKRNLDLLNTRVGIKLEVKPLNMEIVNRIGTSQEPDAEKHEQK</sequence>
<dbReference type="GeneID" id="95967950"/>